<gene>
    <name evidence="7" type="ORF">AABB24_000715</name>
</gene>
<dbReference type="InterPro" id="IPR029308">
    <property type="entry name" value="FANCI_S1"/>
</dbReference>
<feature type="domain" description="FANCI solenoid 4" evidence="4">
    <location>
        <begin position="1136"/>
        <end position="1379"/>
    </location>
</feature>
<proteinExistence type="predicted"/>
<reference evidence="7 8" key="1">
    <citation type="submission" date="2024-05" db="EMBL/GenBank/DDBJ databases">
        <title>De novo assembly of an allotetraploid wild potato.</title>
        <authorList>
            <person name="Hosaka A.J."/>
        </authorList>
    </citation>
    <scope>NUCLEOTIDE SEQUENCE [LARGE SCALE GENOMIC DNA]</scope>
    <source>
        <tissue evidence="7">Young leaves</tissue>
    </source>
</reference>
<evidence type="ECO:0000259" key="6">
    <source>
        <dbReference type="Pfam" id="PF14680"/>
    </source>
</evidence>
<dbReference type="Proteomes" id="UP001627284">
    <property type="component" value="Unassembled WGS sequence"/>
</dbReference>
<dbReference type="EMBL" id="JBJKTR010000001">
    <property type="protein sequence ID" value="KAL3380217.1"/>
    <property type="molecule type" value="Genomic_DNA"/>
</dbReference>
<dbReference type="Pfam" id="PF14676">
    <property type="entry name" value="FANCI_S2"/>
    <property type="match status" value="1"/>
</dbReference>
<feature type="domain" description="FANCI solenoid 2" evidence="3">
    <location>
        <begin position="423"/>
        <end position="576"/>
    </location>
</feature>
<evidence type="ECO:0000313" key="8">
    <source>
        <dbReference type="Proteomes" id="UP001627284"/>
    </source>
</evidence>
<organism evidence="7 8">
    <name type="scientific">Solanum stoloniferum</name>
    <dbReference type="NCBI Taxonomy" id="62892"/>
    <lineage>
        <taxon>Eukaryota</taxon>
        <taxon>Viridiplantae</taxon>
        <taxon>Streptophyta</taxon>
        <taxon>Embryophyta</taxon>
        <taxon>Tracheophyta</taxon>
        <taxon>Spermatophyta</taxon>
        <taxon>Magnoliopsida</taxon>
        <taxon>eudicotyledons</taxon>
        <taxon>Gunneridae</taxon>
        <taxon>Pentapetalae</taxon>
        <taxon>asterids</taxon>
        <taxon>lamiids</taxon>
        <taxon>Solanales</taxon>
        <taxon>Solanaceae</taxon>
        <taxon>Solanoideae</taxon>
        <taxon>Solaneae</taxon>
        <taxon>Solanum</taxon>
    </lineage>
</organism>
<dbReference type="PANTHER" id="PTHR21818">
    <property type="entry name" value="BC025462 PROTEIN"/>
    <property type="match status" value="1"/>
</dbReference>
<evidence type="ECO:0000259" key="4">
    <source>
        <dbReference type="Pfam" id="PF14678"/>
    </source>
</evidence>
<protein>
    <recommendedName>
        <fullName evidence="9">Fanconi anemia group I-like protein</fullName>
    </recommendedName>
</protein>
<dbReference type="Pfam" id="PF14680">
    <property type="entry name" value="FANCI_HD2"/>
    <property type="match status" value="1"/>
</dbReference>
<dbReference type="PANTHER" id="PTHR21818:SF0">
    <property type="entry name" value="FANCONI ANEMIA GROUP I PROTEIN"/>
    <property type="match status" value="1"/>
</dbReference>
<evidence type="ECO:0000259" key="5">
    <source>
        <dbReference type="Pfam" id="PF14679"/>
    </source>
</evidence>
<feature type="domain" description="FANCI solenoid 1" evidence="2">
    <location>
        <begin position="142"/>
        <end position="305"/>
    </location>
</feature>
<dbReference type="SUPFAM" id="SSF48371">
    <property type="entry name" value="ARM repeat"/>
    <property type="match status" value="1"/>
</dbReference>
<accession>A0ABD2VJD1</accession>
<comment type="caution">
    <text evidence="7">The sequence shown here is derived from an EMBL/GenBank/DDBJ whole genome shotgun (WGS) entry which is preliminary data.</text>
</comment>
<dbReference type="Pfam" id="PF14678">
    <property type="entry name" value="FANCI_S4"/>
    <property type="match status" value="1"/>
</dbReference>
<dbReference type="InterPro" id="IPR016024">
    <property type="entry name" value="ARM-type_fold"/>
</dbReference>
<evidence type="ECO:0000259" key="2">
    <source>
        <dbReference type="Pfam" id="PF14675"/>
    </source>
</evidence>
<dbReference type="Pfam" id="PF14679">
    <property type="entry name" value="FANCI_HD1"/>
    <property type="match status" value="1"/>
</dbReference>
<evidence type="ECO:0000313" key="7">
    <source>
        <dbReference type="EMBL" id="KAL3380217.1"/>
    </source>
</evidence>
<feature type="compositionally biased region" description="Basic and acidic residues" evidence="1">
    <location>
        <begin position="1399"/>
        <end position="1416"/>
    </location>
</feature>
<feature type="compositionally biased region" description="Acidic residues" evidence="1">
    <location>
        <begin position="1478"/>
        <end position="1488"/>
    </location>
</feature>
<feature type="compositionally biased region" description="Acidic residues" evidence="1">
    <location>
        <begin position="1525"/>
        <end position="1542"/>
    </location>
</feature>
<feature type="region of interest" description="Disordered" evidence="1">
    <location>
        <begin position="1377"/>
        <end position="1562"/>
    </location>
</feature>
<feature type="domain" description="FANCI helical" evidence="5">
    <location>
        <begin position="329"/>
        <end position="410"/>
    </location>
</feature>
<name>A0ABD2VJD1_9SOLN</name>
<feature type="domain" description="FANCI helical" evidence="6">
    <location>
        <begin position="595"/>
        <end position="830"/>
    </location>
</feature>
<evidence type="ECO:0008006" key="9">
    <source>
        <dbReference type="Google" id="ProtNLM"/>
    </source>
</evidence>
<dbReference type="InterPro" id="IPR029314">
    <property type="entry name" value="FANCI_S4"/>
</dbReference>
<dbReference type="Pfam" id="PF14675">
    <property type="entry name" value="FANCI_S1"/>
    <property type="match status" value="1"/>
</dbReference>
<feature type="non-terminal residue" evidence="7">
    <location>
        <position position="1"/>
    </location>
</feature>
<dbReference type="InterPro" id="IPR029312">
    <property type="entry name" value="FANCI_HD2"/>
</dbReference>
<evidence type="ECO:0000256" key="1">
    <source>
        <dbReference type="SAM" id="MobiDB-lite"/>
    </source>
</evidence>
<feature type="compositionally biased region" description="Acidic residues" evidence="1">
    <location>
        <begin position="1505"/>
        <end position="1515"/>
    </location>
</feature>
<keyword evidence="8" id="KW-1185">Reference proteome</keyword>
<feature type="compositionally biased region" description="Acidic residues" evidence="1">
    <location>
        <begin position="1425"/>
        <end position="1434"/>
    </location>
</feature>
<evidence type="ECO:0000259" key="3">
    <source>
        <dbReference type="Pfam" id="PF14676"/>
    </source>
</evidence>
<dbReference type="InterPro" id="IPR029315">
    <property type="entry name" value="FANCI_S2"/>
</dbReference>
<sequence>NRVKKIVSTFSISRAKRTSKTSFPSTNFRRTYATAMTSTASKNPSAVRHHQQPPLPPALTDADIVQLAQLYHPQSSTPLPAFLLSEDSHQTLVSYLRSRASSPNPSLAVSEYLSALLSLTQLHTSLSPLVPLLLSSYISLYTSHKIPHDKSSLSIFQLFVTHIVTVQVQELLAIVELIISYLPRIIDSEDTHILAIFAKCIELIRFSNEIGKPLEYVDKVFDKMLSCDWSKVLLLKLVEIVKDLNFIGKGKRKEFLERVFSGMKNVDLQDLPGLVYQLLVLGSKGFGKKEVIEGIVMYFGGVKSGGSIMRQVEGTVLLHVNFAVKQNPSLGQEVLGLVRSDYRVFNHFTVAILLSVARVKRLTESSIGVLKTSLFAAYKDLKFARSCKWLSCDLKEHYLHTYKDMENAVLRAVGESNCGREHVVPSIVQLGFVLLEGIEEGSKFFDKSDDVMGPDELGAQVLKSLFEVHDMARSEIIEQCKLRILSLKPEQGFPVIRLLGCLIHTFTYPMLEHISHLKELLDYFTFMNDKVSSHLVAALLPLSRLSRDLQDYTILVLRKAMFRQEESIRLAATSSIVNLILAEKQSTKDGSFSCQDSSSQASSSQQAEVFRALGSSLFQELNGLLQRCLFQQAKVREILYRGLLKLVLVDPLTSGAVFDFLFPHFLRFYREDADVLLDVNQCTKSESGKVYIQEPLDCLLSCISWMLLLQPHGKADHPSDSWTCFGFSLTQENEQAGKAWSKGSLSNALLKIRNYLRNADMEGLLSKTQDTDSSHLEGEKRRCCSSILLGIIEVMLNIVGTEFGKTTDGKKLELEKELFDFIGIFESLDQNICRQGGGSTQRGSIRTTASNASEELEFSGSKLCPERVPLLATSIIYQLLQSTVESWRCDGFNNNVASQKHSQSSSGKAPTQYYKILSFTLNICLRQLKASSVMRQQDPLKMLIYGEIKQLGSPLLKMIWCLLSEPKSMIDSRKKDAYMKKDLDDRKEYIHLGLLSLKELLAVMLHELDYSVLIDDLATVSGPGDEGGNAMDGHHATECEKADDIPYKYTSEELFIKNSIRPLISMLLTRSFFREVEVLCDVIMLISNKLPEEQRNLVGNWAKCICKTSKTSNPKAAKSIVSIAILLTSPPNDLVIAEDMAAELLKVVGSESESESERGDSQVTLDAYSTINRSTSAPLASLILDLVESVIHETEWVIMKLKIYSLPNMRAVLVNQKGEKDTRLALEETVYSRAEAVVKVISSFVKMNLKDPQAEQLVKLAARFYKNLARMSKLLIASKGVQQPLPSLKYQKLVEITCRQLTAPLYNFVRLMQMKQLDSTKSKALVSKIKRENRCIPDLIFQIEDCEKYLIQISKATKINLLRHAKRSTSRDFKIIEPQNFPVEEDAGIQDADNNGAARGERESSENLRDEGHGVEDDSVASAHDDDEGNEAEEAYNSPRGVEDDSVAGAFDDDEGNEVEAACNSPHGVEDDSVAAAFDDDEGNEVEEAYSSPHGVEDDSVAAAFDDDEGNEVEEAYNSPHGVEDDSVAGADDDDEGNEVEEACNSPLAVVASESESDAEAAYLPKAKRAKMRRVVEDSDDEA</sequence>
<dbReference type="InterPro" id="IPR029310">
    <property type="entry name" value="FANCI_HD1"/>
</dbReference>
<dbReference type="InterPro" id="IPR026171">
    <property type="entry name" value="FANCI"/>
</dbReference>